<protein>
    <submittedName>
        <fullName evidence="2">Uncharacterized protein</fullName>
    </submittedName>
</protein>
<dbReference type="EMBL" id="ASPP01010606">
    <property type="protein sequence ID" value="ETO22595.1"/>
    <property type="molecule type" value="Genomic_DNA"/>
</dbReference>
<accession>X6N8I5</accession>
<reference evidence="2 3" key="1">
    <citation type="journal article" date="2013" name="Curr. Biol.">
        <title>The Genome of the Foraminiferan Reticulomyxa filosa.</title>
        <authorList>
            <person name="Glockner G."/>
            <person name="Hulsmann N."/>
            <person name="Schleicher M."/>
            <person name="Noegel A.A."/>
            <person name="Eichinger L."/>
            <person name="Gallinger C."/>
            <person name="Pawlowski J."/>
            <person name="Sierra R."/>
            <person name="Euteneuer U."/>
            <person name="Pillet L."/>
            <person name="Moustafa A."/>
            <person name="Platzer M."/>
            <person name="Groth M."/>
            <person name="Szafranski K."/>
            <person name="Schliwa M."/>
        </authorList>
    </citation>
    <scope>NUCLEOTIDE SEQUENCE [LARGE SCALE GENOMIC DNA]</scope>
</reference>
<feature type="region of interest" description="Disordered" evidence="1">
    <location>
        <begin position="28"/>
        <end position="59"/>
    </location>
</feature>
<gene>
    <name evidence="2" type="ORF">RFI_14599</name>
</gene>
<feature type="non-terminal residue" evidence="2">
    <location>
        <position position="1"/>
    </location>
</feature>
<keyword evidence="3" id="KW-1185">Reference proteome</keyword>
<evidence type="ECO:0000313" key="3">
    <source>
        <dbReference type="Proteomes" id="UP000023152"/>
    </source>
</evidence>
<dbReference type="AlphaFoldDB" id="X6N8I5"/>
<comment type="caution">
    <text evidence="2">The sequence shown here is derived from an EMBL/GenBank/DDBJ whole genome shotgun (WGS) entry which is preliminary data.</text>
</comment>
<name>X6N8I5_RETFI</name>
<dbReference type="Proteomes" id="UP000023152">
    <property type="component" value="Unassembled WGS sequence"/>
</dbReference>
<sequence>NCGGEHIIETDHKHTHASLLYRRYYQNQMQSDHHKPPTNRVAGHDGNGKRASTSWASDQTRRDINRLRQMRQQRRQDRMDEIKMHRQKLLKESVGCEYQQLDVSSGGRLHPLPQKVSLSSINDIQRMCYAKLEQHNMRQRLNQWRIQVSLLFCVCVCVFFFVRENKYQMVGVGVEYFVDSDAYAIYHLLQEGMRQHVSHVAALHFKKGSPHDSSPLPQIQNNEQASDGVIPIHPELLMHYRNKWCSISSLSHQQHDAKEILFDECFQLIVVNSFATKHSKAIDFTFHKYKIPFFVEGIRGLFINPPKGFSLERNLFLSHAFKQDEGVYLLFFVFPDNKTFSSTFYFIHHIFITLFTNKLLQFDQNKLN</sequence>
<organism evidence="2 3">
    <name type="scientific">Reticulomyxa filosa</name>
    <dbReference type="NCBI Taxonomy" id="46433"/>
    <lineage>
        <taxon>Eukaryota</taxon>
        <taxon>Sar</taxon>
        <taxon>Rhizaria</taxon>
        <taxon>Retaria</taxon>
        <taxon>Foraminifera</taxon>
        <taxon>Monothalamids</taxon>
        <taxon>Reticulomyxidae</taxon>
        <taxon>Reticulomyxa</taxon>
    </lineage>
</organism>
<evidence type="ECO:0000313" key="2">
    <source>
        <dbReference type="EMBL" id="ETO22595.1"/>
    </source>
</evidence>
<evidence type="ECO:0000256" key="1">
    <source>
        <dbReference type="SAM" id="MobiDB-lite"/>
    </source>
</evidence>
<proteinExistence type="predicted"/>